<sequence>MKSRKIKAWLLLHGITQAQVALELGVSKPTVSMFIAGKKTSRRLYLYFVLELGVPKSYFGDKYKEDEKDVAA</sequence>
<evidence type="ECO:0000259" key="1">
    <source>
        <dbReference type="PROSITE" id="PS50943"/>
    </source>
</evidence>
<gene>
    <name evidence="2" type="ORF">DPF_0814</name>
</gene>
<dbReference type="InterPro" id="IPR001387">
    <property type="entry name" value="Cro/C1-type_HTH"/>
</dbReference>
<dbReference type="Gene3D" id="1.10.260.40">
    <property type="entry name" value="lambda repressor-like DNA-binding domains"/>
    <property type="match status" value="1"/>
</dbReference>
<dbReference type="GO" id="GO:0003677">
    <property type="term" value="F:DNA binding"/>
    <property type="evidence" value="ECO:0007669"/>
    <property type="project" value="InterPro"/>
</dbReference>
<dbReference type="Proteomes" id="UP000095200">
    <property type="component" value="Unassembled WGS sequence"/>
</dbReference>
<dbReference type="OrthoDB" id="186585at2"/>
<evidence type="ECO:0000313" key="3">
    <source>
        <dbReference type="Proteomes" id="UP000095200"/>
    </source>
</evidence>
<feature type="domain" description="HTH cro/C1-type" evidence="1">
    <location>
        <begin position="6"/>
        <end position="38"/>
    </location>
</feature>
<keyword evidence="3" id="KW-1185">Reference proteome</keyword>
<dbReference type="AlphaFoldDB" id="A0A194AG99"/>
<accession>A0A194AG99</accession>
<organism evidence="2 3">
    <name type="scientific">Desulfoplanes formicivorans</name>
    <dbReference type="NCBI Taxonomy" id="1592317"/>
    <lineage>
        <taxon>Bacteria</taxon>
        <taxon>Pseudomonadati</taxon>
        <taxon>Thermodesulfobacteriota</taxon>
        <taxon>Desulfovibrionia</taxon>
        <taxon>Desulfovibrionales</taxon>
        <taxon>Desulfoplanaceae</taxon>
        <taxon>Desulfoplanes</taxon>
    </lineage>
</organism>
<name>A0A194AG99_9BACT</name>
<dbReference type="CDD" id="cd00093">
    <property type="entry name" value="HTH_XRE"/>
    <property type="match status" value="1"/>
</dbReference>
<dbReference type="InterPro" id="IPR010982">
    <property type="entry name" value="Lambda_DNA-bd_dom_sf"/>
</dbReference>
<dbReference type="EMBL" id="BDFE01000009">
    <property type="protein sequence ID" value="GAU08111.1"/>
    <property type="molecule type" value="Genomic_DNA"/>
</dbReference>
<reference evidence="3" key="1">
    <citation type="submission" date="2016-06" db="EMBL/GenBank/DDBJ databases">
        <title>Draft genome sequence of Desulfoplanes formicivorans strain Pf12B.</title>
        <authorList>
            <person name="Watanabe M."/>
            <person name="Kojima H."/>
            <person name="Fukui M."/>
        </authorList>
    </citation>
    <scope>NUCLEOTIDE SEQUENCE [LARGE SCALE GENOMIC DNA]</scope>
    <source>
        <strain evidence="3">Pf12B</strain>
    </source>
</reference>
<dbReference type="SMART" id="SM00530">
    <property type="entry name" value="HTH_XRE"/>
    <property type="match status" value="1"/>
</dbReference>
<dbReference type="STRING" id="1592317.DPF_0814"/>
<dbReference type="SUPFAM" id="SSF47413">
    <property type="entry name" value="lambda repressor-like DNA-binding domains"/>
    <property type="match status" value="1"/>
</dbReference>
<dbReference type="Pfam" id="PF01381">
    <property type="entry name" value="HTH_3"/>
    <property type="match status" value="1"/>
</dbReference>
<proteinExistence type="predicted"/>
<comment type="caution">
    <text evidence="2">The sequence shown here is derived from an EMBL/GenBank/DDBJ whole genome shotgun (WGS) entry which is preliminary data.</text>
</comment>
<evidence type="ECO:0000313" key="2">
    <source>
        <dbReference type="EMBL" id="GAU08111.1"/>
    </source>
</evidence>
<dbReference type="PROSITE" id="PS50943">
    <property type="entry name" value="HTH_CROC1"/>
    <property type="match status" value="1"/>
</dbReference>
<protein>
    <recommendedName>
        <fullName evidence="1">HTH cro/C1-type domain-containing protein</fullName>
    </recommendedName>
</protein>
<dbReference type="RefSeq" id="WP_069857609.1">
    <property type="nucleotide sequence ID" value="NZ_BDFE01000009.1"/>
</dbReference>